<dbReference type="OrthoDB" id="308440at2759"/>
<proteinExistence type="predicted"/>
<organism evidence="2 3">
    <name type="scientific">Cotesia typhae</name>
    <dbReference type="NCBI Taxonomy" id="2053667"/>
    <lineage>
        <taxon>Eukaryota</taxon>
        <taxon>Metazoa</taxon>
        <taxon>Ecdysozoa</taxon>
        <taxon>Arthropoda</taxon>
        <taxon>Hexapoda</taxon>
        <taxon>Insecta</taxon>
        <taxon>Pterygota</taxon>
        <taxon>Neoptera</taxon>
        <taxon>Endopterygota</taxon>
        <taxon>Hymenoptera</taxon>
        <taxon>Apocrita</taxon>
        <taxon>Ichneumonoidea</taxon>
        <taxon>Braconidae</taxon>
        <taxon>Microgastrinae</taxon>
        <taxon>Cotesia</taxon>
    </lineage>
</organism>
<sequence>MHRLDSTATKFETPYYMNVGEEHADTTYDVGDGLPDSDNDETIEESETEAVWSDMDLEANSQ</sequence>
<gene>
    <name evidence="2" type="ORF">G9C98_008513</name>
</gene>
<evidence type="ECO:0000256" key="1">
    <source>
        <dbReference type="SAM" id="MobiDB-lite"/>
    </source>
</evidence>
<feature type="compositionally biased region" description="Acidic residues" evidence="1">
    <location>
        <begin position="35"/>
        <end position="48"/>
    </location>
</feature>
<feature type="region of interest" description="Disordered" evidence="1">
    <location>
        <begin position="22"/>
        <end position="62"/>
    </location>
</feature>
<evidence type="ECO:0000313" key="2">
    <source>
        <dbReference type="EMBL" id="KAG8034032.1"/>
    </source>
</evidence>
<dbReference type="EMBL" id="JAAOIC020000072">
    <property type="protein sequence ID" value="KAG8034032.1"/>
    <property type="molecule type" value="Genomic_DNA"/>
</dbReference>
<accession>A0A8J5QSA3</accession>
<dbReference type="Proteomes" id="UP000729913">
    <property type="component" value="Unassembled WGS sequence"/>
</dbReference>
<comment type="caution">
    <text evidence="2">The sequence shown here is derived from an EMBL/GenBank/DDBJ whole genome shotgun (WGS) entry which is preliminary data.</text>
</comment>
<keyword evidence="3" id="KW-1185">Reference proteome</keyword>
<reference evidence="2" key="1">
    <citation type="submission" date="2020-03" db="EMBL/GenBank/DDBJ databases">
        <authorList>
            <person name="Chebbi M.A."/>
            <person name="Drezen J.M."/>
        </authorList>
    </citation>
    <scope>NUCLEOTIDE SEQUENCE</scope>
    <source>
        <tissue evidence="2">Whole body</tissue>
    </source>
</reference>
<dbReference type="AlphaFoldDB" id="A0A8J5QSA3"/>
<evidence type="ECO:0000313" key="3">
    <source>
        <dbReference type="Proteomes" id="UP000729913"/>
    </source>
</evidence>
<reference evidence="2" key="2">
    <citation type="submission" date="2021-04" db="EMBL/GenBank/DDBJ databases">
        <title>Genome-wide patterns of bracovirus chromosomal integration into multiple host tissues during parasitism.</title>
        <authorList>
            <person name="Chebbi M.A.C."/>
        </authorList>
    </citation>
    <scope>NUCLEOTIDE SEQUENCE</scope>
    <source>
        <tissue evidence="2">Whole body</tissue>
    </source>
</reference>
<protein>
    <submittedName>
        <fullName evidence="2">Uncharacterized protein</fullName>
    </submittedName>
</protein>
<name>A0A8J5QSA3_9HYME</name>